<feature type="domain" description="Novel STAND NTPase 1" evidence="1">
    <location>
        <begin position="4"/>
        <end position="206"/>
    </location>
</feature>
<evidence type="ECO:0000259" key="1">
    <source>
        <dbReference type="Pfam" id="PF20703"/>
    </source>
</evidence>
<keyword evidence="2" id="KW-0378">Hydrolase</keyword>
<dbReference type="Gene3D" id="3.40.50.300">
    <property type="entry name" value="P-loop containing nucleotide triphosphate hydrolases"/>
    <property type="match status" value="1"/>
</dbReference>
<dbReference type="Pfam" id="PF20703">
    <property type="entry name" value="nSTAND1"/>
    <property type="match status" value="1"/>
</dbReference>
<keyword evidence="3" id="KW-1185">Reference proteome</keyword>
<dbReference type="SUPFAM" id="SSF52540">
    <property type="entry name" value="P-loop containing nucleoside triphosphate hydrolases"/>
    <property type="match status" value="1"/>
</dbReference>
<dbReference type="GO" id="GO:0016787">
    <property type="term" value="F:hydrolase activity"/>
    <property type="evidence" value="ECO:0007669"/>
    <property type="project" value="UniProtKB-KW"/>
</dbReference>
<dbReference type="EMBL" id="JARKIB010000194">
    <property type="protein sequence ID" value="KAJ7725450.1"/>
    <property type="molecule type" value="Genomic_DNA"/>
</dbReference>
<name>A0AAD7MNF8_9AGAR</name>
<dbReference type="Proteomes" id="UP001215598">
    <property type="component" value="Unassembled WGS sequence"/>
</dbReference>
<dbReference type="InterPro" id="IPR049052">
    <property type="entry name" value="nSTAND1"/>
</dbReference>
<dbReference type="AlphaFoldDB" id="A0AAD7MNF8"/>
<gene>
    <name evidence="2" type="ORF">B0H16DRAFT_1240658</name>
</gene>
<feature type="non-terminal residue" evidence="2">
    <location>
        <position position="1"/>
    </location>
</feature>
<evidence type="ECO:0000313" key="3">
    <source>
        <dbReference type="Proteomes" id="UP001215598"/>
    </source>
</evidence>
<proteinExistence type="predicted"/>
<reference evidence="2" key="1">
    <citation type="submission" date="2023-03" db="EMBL/GenBank/DDBJ databases">
        <title>Massive genome expansion in bonnet fungi (Mycena s.s.) driven by repeated elements and novel gene families across ecological guilds.</title>
        <authorList>
            <consortium name="Lawrence Berkeley National Laboratory"/>
            <person name="Harder C.B."/>
            <person name="Miyauchi S."/>
            <person name="Viragh M."/>
            <person name="Kuo A."/>
            <person name="Thoen E."/>
            <person name="Andreopoulos B."/>
            <person name="Lu D."/>
            <person name="Skrede I."/>
            <person name="Drula E."/>
            <person name="Henrissat B."/>
            <person name="Morin E."/>
            <person name="Kohler A."/>
            <person name="Barry K."/>
            <person name="LaButti K."/>
            <person name="Morin E."/>
            <person name="Salamov A."/>
            <person name="Lipzen A."/>
            <person name="Mereny Z."/>
            <person name="Hegedus B."/>
            <person name="Baldrian P."/>
            <person name="Stursova M."/>
            <person name="Weitz H."/>
            <person name="Taylor A."/>
            <person name="Grigoriev I.V."/>
            <person name="Nagy L.G."/>
            <person name="Martin F."/>
            <person name="Kauserud H."/>
        </authorList>
    </citation>
    <scope>NUCLEOTIDE SEQUENCE</scope>
    <source>
        <strain evidence="2">CBHHK182m</strain>
    </source>
</reference>
<organism evidence="2 3">
    <name type="scientific">Mycena metata</name>
    <dbReference type="NCBI Taxonomy" id="1033252"/>
    <lineage>
        <taxon>Eukaryota</taxon>
        <taxon>Fungi</taxon>
        <taxon>Dikarya</taxon>
        <taxon>Basidiomycota</taxon>
        <taxon>Agaricomycotina</taxon>
        <taxon>Agaricomycetes</taxon>
        <taxon>Agaricomycetidae</taxon>
        <taxon>Agaricales</taxon>
        <taxon>Marasmiineae</taxon>
        <taxon>Mycenaceae</taxon>
        <taxon>Mycena</taxon>
    </lineage>
</organism>
<sequence length="376" mass="42169">LPSEPHIFHGRESELADILKLLSQGTPRVAILGAGGMGKTSLARAVLHHTEVTTKYQQNRFFVTCDTVSTKVELAGLTGAHLGLKPGKDLSRAVLQHFSSLPPTLLILNNLETVWEPVESRKEVENFLSLLTDVTSLAFMITMRGAERPEKVQWTRPFILPLQPLTQNAARNMFIDIADDQHSMEEVDQILDLSANMPLAITLLAHLVDVEGCSNILSRWEEEKTSVISDGYDRRSNLELSILFSLTSPRITLVNGAQDLLSLLSMLPDGLTDAELKQSRFTIKDILSCKTALLRTALAYTDDHKRLKALVPIRDYMLKNLPPTDQMSRPLRKHFRELLELYDSDHGKQSTAFLVDRLTLNYTNIQNMLQSAFDKG</sequence>
<dbReference type="PANTHER" id="PTHR47691">
    <property type="entry name" value="REGULATOR-RELATED"/>
    <property type="match status" value="1"/>
</dbReference>
<dbReference type="PANTHER" id="PTHR47691:SF3">
    <property type="entry name" value="HTH-TYPE TRANSCRIPTIONAL REGULATOR RV0890C-RELATED"/>
    <property type="match status" value="1"/>
</dbReference>
<comment type="caution">
    <text evidence="2">The sequence shown here is derived from an EMBL/GenBank/DDBJ whole genome shotgun (WGS) entry which is preliminary data.</text>
</comment>
<evidence type="ECO:0000313" key="2">
    <source>
        <dbReference type="EMBL" id="KAJ7725450.1"/>
    </source>
</evidence>
<feature type="non-terminal residue" evidence="2">
    <location>
        <position position="376"/>
    </location>
</feature>
<accession>A0AAD7MNF8</accession>
<dbReference type="InterPro" id="IPR027417">
    <property type="entry name" value="P-loop_NTPase"/>
</dbReference>
<protein>
    <submittedName>
        <fullName evidence="2">P-loop containing nucleoside triphosphate hydrolase protein</fullName>
    </submittedName>
</protein>